<dbReference type="SUPFAM" id="SSF48403">
    <property type="entry name" value="Ankyrin repeat"/>
    <property type="match status" value="1"/>
</dbReference>
<feature type="zinc finger region" description="C3H1-type" evidence="6">
    <location>
        <begin position="570"/>
        <end position="594"/>
    </location>
</feature>
<dbReference type="OrthoDB" id="10263760at2759"/>
<dbReference type="SMART" id="SM00356">
    <property type="entry name" value="ZnF_C3H1"/>
    <property type="match status" value="2"/>
</dbReference>
<dbReference type="NCBIfam" id="NF000942">
    <property type="entry name" value="PRK00094.1-4"/>
    <property type="match status" value="1"/>
</dbReference>
<accession>A0A1C7MRJ3</accession>
<comment type="similarity">
    <text evidence="1 7">Belongs to the NAD-dependent glycerol-3-phosphate dehydrogenase family.</text>
</comment>
<dbReference type="InterPro" id="IPR008927">
    <property type="entry name" value="6-PGluconate_DH-like_C_sf"/>
</dbReference>
<dbReference type="SUPFAM" id="SSF48179">
    <property type="entry name" value="6-phosphogluconate dehydrogenase C-terminal domain-like"/>
    <property type="match status" value="1"/>
</dbReference>
<dbReference type="GO" id="GO:0141152">
    <property type="term" value="F:glycerol-3-phosphate dehydrogenase (NAD+) activity"/>
    <property type="evidence" value="ECO:0007669"/>
    <property type="project" value="UniProtKB-UniRule"/>
</dbReference>
<dbReference type="Gene3D" id="3.40.50.720">
    <property type="entry name" value="NAD(P)-binding Rossmann-like Domain"/>
    <property type="match status" value="1"/>
</dbReference>
<dbReference type="PANTHER" id="PTHR11728:SF1">
    <property type="entry name" value="GLYCEROL-3-PHOSPHATE DEHYDROGENASE [NAD(+)] 2, CHLOROPLASTIC"/>
    <property type="match status" value="1"/>
</dbReference>
<keyword evidence="3 7" id="KW-0520">NAD</keyword>
<dbReference type="GO" id="GO:0005975">
    <property type="term" value="P:carbohydrate metabolic process"/>
    <property type="evidence" value="ECO:0007669"/>
    <property type="project" value="InterPro"/>
</dbReference>
<dbReference type="NCBIfam" id="NF000940">
    <property type="entry name" value="PRK00094.1-2"/>
    <property type="match status" value="1"/>
</dbReference>
<reference evidence="11 12" key="1">
    <citation type="submission" date="2016-03" db="EMBL/GenBank/DDBJ databases">
        <title>Whole genome sequencing of Grifola frondosa 9006-11.</title>
        <authorList>
            <person name="Min B."/>
            <person name="Park H."/>
            <person name="Kim J.-G."/>
            <person name="Cho H."/>
            <person name="Oh Y.-L."/>
            <person name="Kong W.-S."/>
            <person name="Choi I.-G."/>
        </authorList>
    </citation>
    <scope>NUCLEOTIDE SEQUENCE [LARGE SCALE GENOMIC DNA]</scope>
    <source>
        <strain evidence="11 12">9006-11</strain>
    </source>
</reference>
<evidence type="ECO:0000256" key="7">
    <source>
        <dbReference type="RuleBase" id="RU000437"/>
    </source>
</evidence>
<keyword evidence="2 7" id="KW-0560">Oxidoreductase</keyword>
<dbReference type="InterPro" id="IPR006109">
    <property type="entry name" value="G3P_DH_NAD-dep_C"/>
</dbReference>
<dbReference type="InterPro" id="IPR013328">
    <property type="entry name" value="6PGD_dom2"/>
</dbReference>
<feature type="region of interest" description="Disordered" evidence="9">
    <location>
        <begin position="750"/>
        <end position="805"/>
    </location>
</feature>
<feature type="compositionally biased region" description="Low complexity" evidence="9">
    <location>
        <begin position="882"/>
        <end position="891"/>
    </location>
</feature>
<dbReference type="GO" id="GO:0008270">
    <property type="term" value="F:zinc ion binding"/>
    <property type="evidence" value="ECO:0007669"/>
    <property type="project" value="UniProtKB-KW"/>
</dbReference>
<evidence type="ECO:0000259" key="10">
    <source>
        <dbReference type="PROSITE" id="PS50103"/>
    </source>
</evidence>
<dbReference type="Pfam" id="PF07479">
    <property type="entry name" value="NAD_Gly3P_dh_C"/>
    <property type="match status" value="1"/>
</dbReference>
<dbReference type="Gene3D" id="1.10.1040.10">
    <property type="entry name" value="N-(1-d-carboxylethyl)-l-norvaline Dehydrogenase, domain 2"/>
    <property type="match status" value="1"/>
</dbReference>
<dbReference type="PANTHER" id="PTHR11728">
    <property type="entry name" value="GLYCEROL-3-PHOSPHATE DEHYDROGENASE"/>
    <property type="match status" value="1"/>
</dbReference>
<name>A0A1C7MRJ3_GRIFR</name>
<dbReference type="InterPro" id="IPR036291">
    <property type="entry name" value="NAD(P)-bd_dom_sf"/>
</dbReference>
<dbReference type="EMBL" id="LUGG01000001">
    <property type="protein sequence ID" value="OBZ79501.1"/>
    <property type="molecule type" value="Genomic_DNA"/>
</dbReference>
<feature type="domain" description="C3H1-type" evidence="10">
    <location>
        <begin position="570"/>
        <end position="594"/>
    </location>
</feature>
<dbReference type="HAMAP" id="MF_00394">
    <property type="entry name" value="NAD_Glyc3P_dehydrog"/>
    <property type="match status" value="1"/>
</dbReference>
<keyword evidence="12" id="KW-1185">Reference proteome</keyword>
<sequence length="1027" mass="109994">MFIGPRLSYTLLRDRFSLRAAFYSTSSSHTRTRVASLTNFAMLANQQHDQKSNVLVFGAGNFGSCLADHLGDSSHIVYMWSRSENLVRHFNQNHRNIEALQDHVFAESITAIGPEFPSKELIKKMDVLLFAIPTEGIARETLTALKPSLQQGKLPLLIFVNKGIEIATRALTLEIIADTCGPEVAKVATFISGPSFAKEIVRRQPTSVSVASLSEVHANKASDLFHQPWFRCYTGGDPIGVELAGALKNVYAIAAGIAEGLGFENNTRAMLITRGLAEMTRIGTAYGASPLTFLTLAGVGDLFLTCSSSTSRNYTVGYRLGKGEKLDHIIQTLGSVAEGVTTTKGLKTIIDELGVTAPIATSVYEVLYEDKDVQTRAEQLLSLPPILCSGLSSSCATFQVQMVSPLWKACSEGDLEKVVELANEASPVDIEIKDHTGITPLIEAVRNGHTDVVAVLLDKGADPTNASSHGPPEQYTSDPAILELLSAARSKMTPTAVSSHESVYPQDSNVDAPTVDPATGYYGPPPGAFYYPAMPPMLPDGAVPYYVPPPPLPTEQNPSGLPNLPPPDVARMIPCRYYPACRYGASCMFAHPQTPYLQGPLPPPAQYPAPYDPMAPTPYPPHPYYPMSQPPFPTSPNGMPVNPMSPPPGSVPATHARSGSEVVSPMQVPFSPTGVPPPIPYGMVPPMSPTYGHPGQVPVPVTGIPPLSPLQSAGGGPQSPQQTMYPSIHAGAPGAMPPYAIPGQYPPQGMLLNGDVADTIGSPKSPTAHLQADGYGPGPMNREAMTHHRRGSARRTSFGGPGRKPPCLFFPSGRCRNGDECRFPHVLPDGPVNHHPPHFPARGGHRPRPPFHGNAVATLEEKMSVVTVQPEIPRNGVNGNASASDSSRSQSTEPGNKSRSQGFKPNNILIALDLRKDLPQSNSESLTLTNSQFLPATSLLCEPWQWPRCYLFWSDRCSGLASSSSPSQGQPKLPVATRLTRLQRRFKAELNGVAPVLQEQTITKLPVSFAAVATAAPDTAKEVSVSA</sequence>
<dbReference type="InterPro" id="IPR036770">
    <property type="entry name" value="Ankyrin_rpt-contain_sf"/>
</dbReference>
<feature type="region of interest" description="Disordered" evidence="9">
    <location>
        <begin position="708"/>
        <end position="731"/>
    </location>
</feature>
<dbReference type="OMA" id="EAPLMEC"/>
<dbReference type="Pfam" id="PF12796">
    <property type="entry name" value="Ank_2"/>
    <property type="match status" value="1"/>
</dbReference>
<dbReference type="GO" id="GO:0046168">
    <property type="term" value="P:glycerol-3-phosphate catabolic process"/>
    <property type="evidence" value="ECO:0007669"/>
    <property type="project" value="UniProtKB-UniRule"/>
</dbReference>
<evidence type="ECO:0000313" key="12">
    <source>
        <dbReference type="Proteomes" id="UP000092993"/>
    </source>
</evidence>
<evidence type="ECO:0000256" key="9">
    <source>
        <dbReference type="SAM" id="MobiDB-lite"/>
    </source>
</evidence>
<feature type="zinc finger region" description="C3H1-type" evidence="6">
    <location>
        <begin position="801"/>
        <end position="828"/>
    </location>
</feature>
<dbReference type="Gene3D" id="1.25.40.20">
    <property type="entry name" value="Ankyrin repeat-containing domain"/>
    <property type="match status" value="1"/>
</dbReference>
<gene>
    <name evidence="11" type="primary">gpsA</name>
    <name evidence="11" type="ORF">A0H81_00800</name>
</gene>
<evidence type="ECO:0000256" key="1">
    <source>
        <dbReference type="ARBA" id="ARBA00011009"/>
    </source>
</evidence>
<dbReference type="PROSITE" id="PS50088">
    <property type="entry name" value="ANK_REPEAT"/>
    <property type="match status" value="1"/>
</dbReference>
<dbReference type="GO" id="GO:0010468">
    <property type="term" value="P:regulation of gene expression"/>
    <property type="evidence" value="ECO:0007669"/>
    <property type="project" value="UniProtKB-ARBA"/>
</dbReference>
<evidence type="ECO:0000256" key="8">
    <source>
        <dbReference type="RuleBase" id="RU361243"/>
    </source>
</evidence>
<dbReference type="GO" id="GO:0051287">
    <property type="term" value="F:NAD binding"/>
    <property type="evidence" value="ECO:0007669"/>
    <property type="project" value="UniProtKB-UniRule"/>
</dbReference>
<comment type="caution">
    <text evidence="11">The sequence shown here is derived from an EMBL/GenBank/DDBJ whole genome shotgun (WGS) entry which is preliminary data.</text>
</comment>
<dbReference type="FunFam" id="1.10.1040.10:FF:000001">
    <property type="entry name" value="Glycerol-3-phosphate dehydrogenase [NAD(P)+]"/>
    <property type="match status" value="1"/>
</dbReference>
<keyword evidence="6" id="KW-0863">Zinc-finger</keyword>
<dbReference type="InterPro" id="IPR006168">
    <property type="entry name" value="G3P_DH_NAD-dep"/>
</dbReference>
<evidence type="ECO:0000256" key="5">
    <source>
        <dbReference type="PROSITE-ProRule" id="PRU00023"/>
    </source>
</evidence>
<dbReference type="PROSITE" id="PS00957">
    <property type="entry name" value="NAD_G3PDH"/>
    <property type="match status" value="1"/>
</dbReference>
<evidence type="ECO:0000256" key="2">
    <source>
        <dbReference type="ARBA" id="ARBA00023002"/>
    </source>
</evidence>
<dbReference type="EC" id="1.1.1.8" evidence="8"/>
<evidence type="ECO:0000256" key="4">
    <source>
        <dbReference type="ARBA" id="ARBA00048683"/>
    </source>
</evidence>
<keyword evidence="5" id="KW-0040">ANK repeat</keyword>
<dbReference type="Pfam" id="PF14608">
    <property type="entry name" value="zf-CCCH_2"/>
    <property type="match status" value="2"/>
</dbReference>
<dbReference type="SMART" id="SM00248">
    <property type="entry name" value="ANK"/>
    <property type="match status" value="2"/>
</dbReference>
<feature type="repeat" description="ANK" evidence="5">
    <location>
        <begin position="436"/>
        <end position="468"/>
    </location>
</feature>
<dbReference type="PROSITE" id="PS50297">
    <property type="entry name" value="ANK_REP_REGION"/>
    <property type="match status" value="1"/>
</dbReference>
<dbReference type="SUPFAM" id="SSF51735">
    <property type="entry name" value="NAD(P)-binding Rossmann-fold domains"/>
    <property type="match status" value="1"/>
</dbReference>
<keyword evidence="6" id="KW-0862">Zinc</keyword>
<feature type="compositionally biased region" description="Polar residues" evidence="9">
    <location>
        <begin position="892"/>
        <end position="904"/>
    </location>
</feature>
<evidence type="ECO:0000256" key="3">
    <source>
        <dbReference type="ARBA" id="ARBA00023027"/>
    </source>
</evidence>
<organism evidence="11 12">
    <name type="scientific">Grifola frondosa</name>
    <name type="common">Maitake</name>
    <name type="synonym">Polyporus frondosus</name>
    <dbReference type="NCBI Taxonomy" id="5627"/>
    <lineage>
        <taxon>Eukaryota</taxon>
        <taxon>Fungi</taxon>
        <taxon>Dikarya</taxon>
        <taxon>Basidiomycota</taxon>
        <taxon>Agaricomycotina</taxon>
        <taxon>Agaricomycetes</taxon>
        <taxon>Polyporales</taxon>
        <taxon>Grifolaceae</taxon>
        <taxon>Grifola</taxon>
    </lineage>
</organism>
<proteinExistence type="inferred from homology"/>
<dbReference type="Proteomes" id="UP000092993">
    <property type="component" value="Unassembled WGS sequence"/>
</dbReference>
<evidence type="ECO:0000313" key="11">
    <source>
        <dbReference type="EMBL" id="OBZ79501.1"/>
    </source>
</evidence>
<comment type="catalytic activity">
    <reaction evidence="4 8">
        <text>sn-glycerol 3-phosphate + NAD(+) = dihydroxyacetone phosphate + NADH + H(+)</text>
        <dbReference type="Rhea" id="RHEA:11092"/>
        <dbReference type="ChEBI" id="CHEBI:15378"/>
        <dbReference type="ChEBI" id="CHEBI:57540"/>
        <dbReference type="ChEBI" id="CHEBI:57597"/>
        <dbReference type="ChEBI" id="CHEBI:57642"/>
        <dbReference type="ChEBI" id="CHEBI:57945"/>
        <dbReference type="EC" id="1.1.1.8"/>
    </reaction>
</comment>
<dbReference type="InterPro" id="IPR002110">
    <property type="entry name" value="Ankyrin_rpt"/>
</dbReference>
<dbReference type="PRINTS" id="PR00077">
    <property type="entry name" value="GPDHDRGNASE"/>
</dbReference>
<dbReference type="GO" id="GO:0005829">
    <property type="term" value="C:cytosol"/>
    <property type="evidence" value="ECO:0007669"/>
    <property type="project" value="TreeGrafter"/>
</dbReference>
<dbReference type="InterPro" id="IPR000571">
    <property type="entry name" value="Znf_CCCH"/>
</dbReference>
<protein>
    <recommendedName>
        <fullName evidence="8">Glycerol-3-phosphate dehydrogenase [NAD(+)]</fullName>
        <ecNumber evidence="8">1.1.1.8</ecNumber>
    </recommendedName>
</protein>
<dbReference type="InterPro" id="IPR011128">
    <property type="entry name" value="G3P_DH_NAD-dep_N"/>
</dbReference>
<feature type="region of interest" description="Disordered" evidence="9">
    <location>
        <begin position="833"/>
        <end position="853"/>
    </location>
</feature>
<feature type="region of interest" description="Disordered" evidence="9">
    <location>
        <begin position="870"/>
        <end position="904"/>
    </location>
</feature>
<dbReference type="AlphaFoldDB" id="A0A1C7MRJ3"/>
<dbReference type="PROSITE" id="PS50103">
    <property type="entry name" value="ZF_C3H1"/>
    <property type="match status" value="2"/>
</dbReference>
<dbReference type="Pfam" id="PF01210">
    <property type="entry name" value="NAD_Gly3P_dh_N"/>
    <property type="match status" value="1"/>
</dbReference>
<evidence type="ECO:0000256" key="6">
    <source>
        <dbReference type="PROSITE-ProRule" id="PRU00723"/>
    </source>
</evidence>
<keyword evidence="6" id="KW-0479">Metal-binding</keyword>
<dbReference type="STRING" id="5627.A0A1C7MRJ3"/>
<feature type="domain" description="C3H1-type" evidence="10">
    <location>
        <begin position="801"/>
        <end position="828"/>
    </location>
</feature>